<dbReference type="PROSITE" id="PS50041">
    <property type="entry name" value="C_TYPE_LECTIN_2"/>
    <property type="match status" value="1"/>
</dbReference>
<dbReference type="PRINTS" id="PR01504">
    <property type="entry name" value="PNCREATITSAP"/>
</dbReference>
<accession>A0AAW0NJF9</accession>
<feature type="domain" description="C-type lectin" evidence="3">
    <location>
        <begin position="39"/>
        <end position="123"/>
    </location>
</feature>
<feature type="signal peptide" evidence="2">
    <location>
        <begin position="1"/>
        <end position="18"/>
    </location>
</feature>
<dbReference type="Pfam" id="PF00059">
    <property type="entry name" value="Lectin_C"/>
    <property type="match status" value="1"/>
</dbReference>
<evidence type="ECO:0000256" key="2">
    <source>
        <dbReference type="SAM" id="SignalP"/>
    </source>
</evidence>
<dbReference type="EMBL" id="JBBPFD010000014">
    <property type="protein sequence ID" value="KAK7898685.1"/>
    <property type="molecule type" value="Genomic_DNA"/>
</dbReference>
<name>A0AAW0NJF9_9GOBI</name>
<evidence type="ECO:0000259" key="3">
    <source>
        <dbReference type="PROSITE" id="PS50041"/>
    </source>
</evidence>
<dbReference type="InterPro" id="IPR018378">
    <property type="entry name" value="C-type_lectin_CS"/>
</dbReference>
<dbReference type="Gene3D" id="3.10.100.10">
    <property type="entry name" value="Mannose-Binding Protein A, subunit A"/>
    <property type="match status" value="1"/>
</dbReference>
<keyword evidence="2" id="KW-0732">Signal</keyword>
<evidence type="ECO:0000256" key="1">
    <source>
        <dbReference type="ARBA" id="ARBA00023157"/>
    </source>
</evidence>
<dbReference type="InterPro" id="IPR050111">
    <property type="entry name" value="C-type_lectin/snaclec_domain"/>
</dbReference>
<dbReference type="PROSITE" id="PS00615">
    <property type="entry name" value="C_TYPE_LECTIN_1"/>
    <property type="match status" value="1"/>
</dbReference>
<sequence>MQLSVVSLVLLGVSLGLASPSGLSKVRLERGGCPMFCLEEHNFVKALIQNFDHNQGLTWIGLSDMHKEGAWMWSDGCPKIFDKWSVGQPDNAGGKEHCGEICFGGEKNWNDRPCSTTFPSVCATRKPEC</sequence>
<evidence type="ECO:0000313" key="4">
    <source>
        <dbReference type="EMBL" id="KAK7898685.1"/>
    </source>
</evidence>
<dbReference type="AlphaFoldDB" id="A0AAW0NJF9"/>
<feature type="chain" id="PRO_5043384901" description="C-type lectin domain-containing protein" evidence="2">
    <location>
        <begin position="19"/>
        <end position="129"/>
    </location>
</feature>
<keyword evidence="5" id="KW-1185">Reference proteome</keyword>
<dbReference type="Proteomes" id="UP001460270">
    <property type="component" value="Unassembled WGS sequence"/>
</dbReference>
<proteinExistence type="predicted"/>
<reference evidence="5" key="1">
    <citation type="submission" date="2024-04" db="EMBL/GenBank/DDBJ databases">
        <title>Salinicola lusitanus LLJ914,a marine bacterium isolated from the Okinawa Trough.</title>
        <authorList>
            <person name="Li J."/>
        </authorList>
    </citation>
    <scope>NUCLEOTIDE SEQUENCE [LARGE SCALE GENOMIC DNA]</scope>
</reference>
<evidence type="ECO:0000313" key="5">
    <source>
        <dbReference type="Proteomes" id="UP001460270"/>
    </source>
</evidence>
<comment type="caution">
    <text evidence="4">The sequence shown here is derived from an EMBL/GenBank/DDBJ whole genome shotgun (WGS) entry which is preliminary data.</text>
</comment>
<dbReference type="InterPro" id="IPR001304">
    <property type="entry name" value="C-type_lectin-like"/>
</dbReference>
<dbReference type="SUPFAM" id="SSF56436">
    <property type="entry name" value="C-type lectin-like"/>
    <property type="match status" value="1"/>
</dbReference>
<dbReference type="PANTHER" id="PTHR22803">
    <property type="entry name" value="MANNOSE, PHOSPHOLIPASE, LECTIN RECEPTOR RELATED"/>
    <property type="match status" value="1"/>
</dbReference>
<dbReference type="InterPro" id="IPR016187">
    <property type="entry name" value="CTDL_fold"/>
</dbReference>
<protein>
    <recommendedName>
        <fullName evidence="3">C-type lectin domain-containing protein</fullName>
    </recommendedName>
</protein>
<gene>
    <name evidence="4" type="ORF">WMY93_019538</name>
</gene>
<dbReference type="InterPro" id="IPR016186">
    <property type="entry name" value="C-type_lectin-like/link_sf"/>
</dbReference>
<keyword evidence="1" id="KW-1015">Disulfide bond</keyword>
<organism evidence="4 5">
    <name type="scientific">Mugilogobius chulae</name>
    <name type="common">yellowstripe goby</name>
    <dbReference type="NCBI Taxonomy" id="88201"/>
    <lineage>
        <taxon>Eukaryota</taxon>
        <taxon>Metazoa</taxon>
        <taxon>Chordata</taxon>
        <taxon>Craniata</taxon>
        <taxon>Vertebrata</taxon>
        <taxon>Euteleostomi</taxon>
        <taxon>Actinopterygii</taxon>
        <taxon>Neopterygii</taxon>
        <taxon>Teleostei</taxon>
        <taxon>Neoteleostei</taxon>
        <taxon>Acanthomorphata</taxon>
        <taxon>Gobiaria</taxon>
        <taxon>Gobiiformes</taxon>
        <taxon>Gobioidei</taxon>
        <taxon>Gobiidae</taxon>
        <taxon>Gobionellinae</taxon>
        <taxon>Mugilogobius</taxon>
    </lineage>
</organism>